<keyword evidence="10" id="KW-1185">Reference proteome</keyword>
<feature type="transmembrane region" description="Helical" evidence="7">
    <location>
        <begin position="464"/>
        <end position="484"/>
    </location>
</feature>
<organism evidence="9 10">
    <name type="scientific">Actinomadura barringtoniae</name>
    <dbReference type="NCBI Taxonomy" id="1427535"/>
    <lineage>
        <taxon>Bacteria</taxon>
        <taxon>Bacillati</taxon>
        <taxon>Actinomycetota</taxon>
        <taxon>Actinomycetes</taxon>
        <taxon>Streptosporangiales</taxon>
        <taxon>Thermomonosporaceae</taxon>
        <taxon>Actinomadura</taxon>
    </lineage>
</organism>
<feature type="transmembrane region" description="Helical" evidence="7">
    <location>
        <begin position="203"/>
        <end position="221"/>
    </location>
</feature>
<keyword evidence="5 7" id="KW-1133">Transmembrane helix</keyword>
<dbReference type="PANTHER" id="PTHR42718:SF42">
    <property type="entry name" value="EXPORT PROTEIN"/>
    <property type="match status" value="1"/>
</dbReference>
<dbReference type="AlphaFoldDB" id="A0A939PII6"/>
<feature type="transmembrane region" description="Helical" evidence="7">
    <location>
        <begin position="17"/>
        <end position="39"/>
    </location>
</feature>
<keyword evidence="3" id="KW-1003">Cell membrane</keyword>
<dbReference type="PRINTS" id="PR01036">
    <property type="entry name" value="TCRTETB"/>
</dbReference>
<feature type="transmembrane region" description="Helical" evidence="7">
    <location>
        <begin position="271"/>
        <end position="293"/>
    </location>
</feature>
<name>A0A939PII6_9ACTN</name>
<keyword evidence="4 7" id="KW-0812">Transmembrane</keyword>
<comment type="caution">
    <text evidence="9">The sequence shown here is derived from an EMBL/GenBank/DDBJ whole genome shotgun (WGS) entry which is preliminary data.</text>
</comment>
<dbReference type="PANTHER" id="PTHR42718">
    <property type="entry name" value="MAJOR FACILITATOR SUPERFAMILY MULTIDRUG TRANSPORTER MFSC"/>
    <property type="match status" value="1"/>
</dbReference>
<evidence type="ECO:0000259" key="8">
    <source>
        <dbReference type="PROSITE" id="PS50850"/>
    </source>
</evidence>
<evidence type="ECO:0000313" key="9">
    <source>
        <dbReference type="EMBL" id="MBO2449176.1"/>
    </source>
</evidence>
<dbReference type="GO" id="GO:0022857">
    <property type="term" value="F:transmembrane transporter activity"/>
    <property type="evidence" value="ECO:0007669"/>
    <property type="project" value="InterPro"/>
</dbReference>
<comment type="subcellular location">
    <subcellularLocation>
        <location evidence="1">Cell membrane</location>
        <topology evidence="1">Multi-pass membrane protein</topology>
    </subcellularLocation>
</comment>
<dbReference type="Gene3D" id="1.20.1250.20">
    <property type="entry name" value="MFS general substrate transporter like domains"/>
    <property type="match status" value="1"/>
</dbReference>
<feature type="transmembrane region" description="Helical" evidence="7">
    <location>
        <begin position="59"/>
        <end position="76"/>
    </location>
</feature>
<reference evidence="9" key="1">
    <citation type="submission" date="2021-03" db="EMBL/GenBank/DDBJ databases">
        <authorList>
            <person name="Kanchanasin P."/>
            <person name="Saeng-In P."/>
            <person name="Phongsopitanun W."/>
            <person name="Yuki M."/>
            <person name="Kudo T."/>
            <person name="Ohkuma M."/>
            <person name="Tanasupawat S."/>
        </authorList>
    </citation>
    <scope>NUCLEOTIDE SEQUENCE</scope>
    <source>
        <strain evidence="9">GKU 128</strain>
    </source>
</reference>
<proteinExistence type="predicted"/>
<keyword evidence="6 7" id="KW-0472">Membrane</keyword>
<evidence type="ECO:0000256" key="1">
    <source>
        <dbReference type="ARBA" id="ARBA00004651"/>
    </source>
</evidence>
<dbReference type="Pfam" id="PF07690">
    <property type="entry name" value="MFS_1"/>
    <property type="match status" value="1"/>
</dbReference>
<evidence type="ECO:0000313" key="10">
    <source>
        <dbReference type="Proteomes" id="UP000669179"/>
    </source>
</evidence>
<feature type="transmembrane region" description="Helical" evidence="7">
    <location>
        <begin position="83"/>
        <end position="101"/>
    </location>
</feature>
<evidence type="ECO:0000256" key="6">
    <source>
        <dbReference type="ARBA" id="ARBA00023136"/>
    </source>
</evidence>
<dbReference type="SUPFAM" id="SSF103473">
    <property type="entry name" value="MFS general substrate transporter"/>
    <property type="match status" value="1"/>
</dbReference>
<feature type="transmembrane region" description="Helical" evidence="7">
    <location>
        <begin position="142"/>
        <end position="163"/>
    </location>
</feature>
<dbReference type="CDD" id="cd17321">
    <property type="entry name" value="MFS_MMR_MDR_like"/>
    <property type="match status" value="1"/>
</dbReference>
<dbReference type="InterPro" id="IPR036259">
    <property type="entry name" value="MFS_trans_sf"/>
</dbReference>
<sequence length="507" mass="52216">MESPEPRPQGHPRRWQILAVLSLSVFVVVMDNTILNVAIPSLLKDLNASTSDVQWVIDAYSLLFAGLLLTAGSLGDRYGRRRAMLIGFALFGGGSLLAAFADGPGMLAAMRAVMGIGGALLMPGTLSIMAQVFAPEERAKAFAIWGTASIVAIAAGPTIGGFLLQHFWWGSAFLVNVPVAAVAVIGLITLVPESRGPRRRPDLLGALLSTLGMSALIWSIISGPEHGWTGVRTLGGLTVAAAALGSFVAWQHRNPEPMLDLGLLRKRAFGGAAVVIALSNFTLAGVLFMLTQFLQLVLGFNPLEAGLAMLPVAVAAGVGNGLCVKVDARIGSRWTIALGTAVTAAGFALIGVVEPGDGYLTVVGGLVVLAFGAGLGTLPAYNMLMGAVPREDAGIGSAVNDSGQELGNALGVAVVGSVLSALYARDLPDGAPAAARHSLGEALGLGDAGLAHAARDSFVHAMSLASFSIAAVTFAVAGFAALFFRHYRPPAQNDVPSERKETEVAAE</sequence>
<dbReference type="InterPro" id="IPR020846">
    <property type="entry name" value="MFS_dom"/>
</dbReference>
<feature type="transmembrane region" description="Helical" evidence="7">
    <location>
        <begin position="359"/>
        <end position="381"/>
    </location>
</feature>
<evidence type="ECO:0000256" key="5">
    <source>
        <dbReference type="ARBA" id="ARBA00022989"/>
    </source>
</evidence>
<dbReference type="RefSeq" id="WP_208257033.1">
    <property type="nucleotide sequence ID" value="NZ_JAGEOJ010000007.1"/>
</dbReference>
<dbReference type="InterPro" id="IPR011701">
    <property type="entry name" value="MFS"/>
</dbReference>
<feature type="transmembrane region" description="Helical" evidence="7">
    <location>
        <begin position="169"/>
        <end position="191"/>
    </location>
</feature>
<feature type="transmembrane region" description="Helical" evidence="7">
    <location>
        <begin position="336"/>
        <end position="353"/>
    </location>
</feature>
<dbReference type="Gene3D" id="1.20.1720.10">
    <property type="entry name" value="Multidrug resistance protein D"/>
    <property type="match status" value="1"/>
</dbReference>
<dbReference type="InterPro" id="IPR004638">
    <property type="entry name" value="EmrB-like"/>
</dbReference>
<accession>A0A939PII6</accession>
<feature type="transmembrane region" description="Helical" evidence="7">
    <location>
        <begin position="305"/>
        <end position="324"/>
    </location>
</feature>
<dbReference type="EMBL" id="JAGEOJ010000007">
    <property type="protein sequence ID" value="MBO2449176.1"/>
    <property type="molecule type" value="Genomic_DNA"/>
</dbReference>
<evidence type="ECO:0000256" key="3">
    <source>
        <dbReference type="ARBA" id="ARBA00022475"/>
    </source>
</evidence>
<feature type="transmembrane region" description="Helical" evidence="7">
    <location>
        <begin position="107"/>
        <end position="130"/>
    </location>
</feature>
<protein>
    <submittedName>
        <fullName evidence="9">MFS transporter</fullName>
    </submittedName>
</protein>
<gene>
    <name evidence="9" type="ORF">J4573_18880</name>
</gene>
<evidence type="ECO:0000256" key="7">
    <source>
        <dbReference type="SAM" id="Phobius"/>
    </source>
</evidence>
<dbReference type="NCBIfam" id="TIGR00711">
    <property type="entry name" value="efflux_EmrB"/>
    <property type="match status" value="1"/>
</dbReference>
<dbReference type="GO" id="GO:0005886">
    <property type="term" value="C:plasma membrane"/>
    <property type="evidence" value="ECO:0007669"/>
    <property type="project" value="UniProtKB-SubCell"/>
</dbReference>
<evidence type="ECO:0000256" key="2">
    <source>
        <dbReference type="ARBA" id="ARBA00022448"/>
    </source>
</evidence>
<dbReference type="Proteomes" id="UP000669179">
    <property type="component" value="Unassembled WGS sequence"/>
</dbReference>
<evidence type="ECO:0000256" key="4">
    <source>
        <dbReference type="ARBA" id="ARBA00022692"/>
    </source>
</evidence>
<keyword evidence="2" id="KW-0813">Transport</keyword>
<feature type="domain" description="Major facilitator superfamily (MFS) profile" evidence="8">
    <location>
        <begin position="17"/>
        <end position="489"/>
    </location>
</feature>
<feature type="transmembrane region" description="Helical" evidence="7">
    <location>
        <begin position="233"/>
        <end position="250"/>
    </location>
</feature>
<dbReference type="PROSITE" id="PS50850">
    <property type="entry name" value="MFS"/>
    <property type="match status" value="1"/>
</dbReference>